<protein>
    <submittedName>
        <fullName evidence="1">Structural maintenance of chromosomes flexible hinge domain-containing protein 1</fullName>
    </submittedName>
</protein>
<dbReference type="GO" id="GO:0006302">
    <property type="term" value="P:double-strand break repair"/>
    <property type="evidence" value="ECO:0007669"/>
    <property type="project" value="InterPro"/>
</dbReference>
<dbReference type="OrthoDB" id="10036779at2759"/>
<name>A0A0M0JCG8_9EUKA</name>
<organism evidence="1 2">
    <name type="scientific">Chrysochromulina tobinii</name>
    <dbReference type="NCBI Taxonomy" id="1460289"/>
    <lineage>
        <taxon>Eukaryota</taxon>
        <taxon>Haptista</taxon>
        <taxon>Haptophyta</taxon>
        <taxon>Prymnesiophyceae</taxon>
        <taxon>Prymnesiales</taxon>
        <taxon>Chrysochromulinaceae</taxon>
        <taxon>Chrysochromulina</taxon>
    </lineage>
</organism>
<evidence type="ECO:0000313" key="2">
    <source>
        <dbReference type="Proteomes" id="UP000037460"/>
    </source>
</evidence>
<dbReference type="EMBL" id="JWZX01003108">
    <property type="protein sequence ID" value="KOO24291.1"/>
    <property type="molecule type" value="Genomic_DNA"/>
</dbReference>
<proteinExistence type="predicted"/>
<sequence>MASASSSASVPSSTPDTCTLHIYIKSEDRSEATTVQVKRSDLPKLKQTLAGHPLLAERLHKLYKDGQSWMLLTPKSDPIKNPAADLKQGDTVLLGLQHEPLKANINIKVRHITHYNVMTETKTFQAAGGKEPARILFCEFIDNSIEAMRRMWDATPHARHSATIEIHLVYSQVGLTGGYDAATKQHWPLKHIVILDHGPGMTHKQLRQWAEMANPTDSRREAIANKGGEWTSDPCHADGQLGKFGVGSKQAGFFYGTSVRAVTRNREDQAGPNSNWVTELMLSKSEFERRQSSSHETGEDWMHNEMQMRPGYDKANADSRQMFEKMRSAEEKQSSYLIDLMQRVEEKKQTFTLFIISEMRTKTIIDLALGKGQDASQDLVRELRDMYFVYTDGLHAAVKEKMRQSLGVDVSDWPDYDFSFRYGRVDVQIHVAKQSNQEATVVMKKSLRFSDVPEKDELRLAPLTASTESHGVANVDRLNRLFELAAPDLFRFRLVHGALGNIEGMVLYLPCEGGIEKIEHVQLHEDSRAIIFWKGRLIPYAKLSQLLPFMTWSAEGGRKLTAEEIQMQKRTVLILFMDGIAQVDQTKFHISDDLDLLLQKYPPPMKGKQQIAGLVTDPHKEFHFAFWYQNPDYESGQSVRQGWQPAYHDLTNPIVPEYLKTRAGRDSESLHVKFKEWTETCHARYDKVVEISVRVADKSFVVHPGESGRASTPTAQTELTFEQQFEQDRWKQKIEEANRDGMFKVTGTFPDEITWEQLVFFDEMKLDARTKLTSRQTDIILKIVLAKTSSKKAEAQTKPVCTNGPRSKTMLGRVVAFFVEHDDAHRSGFTYSGNARDKGKPIMFKGPSCHCLIVRQPEELFGGLYIVSSASIETIQESKLKEEMEKCLDAAPSRLEAFFQTTGVERQAEGMSRDQPLRIRADMPFPQVVVKPLAKRGKAATGAAASGSTETGSIVFNWTPDKDWNPKAQYESLEITQTMEREMAADASAETQRTWAETKKQYVATNNKGDPSKGFLFNENATVDLPEPGLYKLTYTQAPLKKNNSKASPGKPGGRLIVDLWLEVSASRPRTFEVEKLNEDPLPLNQTRSCFRLKCIGHNGQAVRLNESVLKQQIQLLRSAIHAQGSLFSLEDSDRQPRFKNLPELMSVKSDQFGVNGIIDVEDTTVAGNILGCTFKIRIDGRCKHGCYPEDTPPGYKDGCLPCEHIGSLWHNKARQDPKVVKLELCVLGCRIVELQPDPTRNAPARSRLAPGTYIQYTAAALGEPDGVDVVMFKPAAEPKVGWKEHPGPLPDGDVVEFFESSRQLKLLDLKIVSGGPPRMVLCGPLHDQSWLTEHPDPSKPVENHSVLPKLTVRMLDVHGAFVPGAPGDHVKLLWKDGPAPRAKLDPKGNADFDHLSLAIPSDTLKEYLQRVDGGEQRVRHYIDIEVVPYNDGSMGSSSISGARDPQALPPAQGFEGALTSLGLQWTDLGTSKPATGTAIKKNTKLAKALEKKTLFTEEEKASFDIKDLRPDSYVLSGTHYFRPATAGLQPLTRYMTVEPSRRPQKLMLMHGDVEVPMGMGSSAAAAQVPDMVTITAETGTELSGLRLLAFDEVGRPRGPPYDPSTTELYIDGEKITYNVQDAFVTRGVLPESTPSGRAPFRVPSTLKDEGRVTIAMHVLDSAGTRSRTQTQSLHHKVELCVRIVPRAGVPRRWMLVQRSAGASPEASVVELSVDVTLDKVLRVMAVDEHGNPCPPPNSADGARIVPTLAISALGQHDDDEAMTDDEDARSVPHFVEGPAAVHARDAIPRRRMELKPEAVDTTGASGGRRSAGAQRRNYQQAVTEAGFQPQIMRVHGLAGDYSLSVSDPEGTLSPAVVKLKLGLGQPSSLVLRPSSIDVLRAPTTTGARRCVDDGQVCFQVLDCAGNPLVVEDLQLAAPDVSRIEPSDETVPLLSLALDSALRAEDGGRLYVCHAVRLRFGRVPTLLKQKQQVLFKATAKHHGKSFKRRF</sequence>
<dbReference type="PANTHER" id="PTHR22640:SF2">
    <property type="entry name" value="STRUCTURAL MAINTENANCE OF CHROMOSOMES FLEXIBLE HINGE DOMAIN-CONTAINING PROTEIN 1"/>
    <property type="match status" value="1"/>
</dbReference>
<dbReference type="Proteomes" id="UP000037460">
    <property type="component" value="Unassembled WGS sequence"/>
</dbReference>
<dbReference type="Pfam" id="PF13589">
    <property type="entry name" value="HATPase_c_3"/>
    <property type="match status" value="1"/>
</dbReference>
<dbReference type="Gene3D" id="3.30.565.10">
    <property type="entry name" value="Histidine kinase-like ATPase, C-terminal domain"/>
    <property type="match status" value="1"/>
</dbReference>
<dbReference type="InterPro" id="IPR036890">
    <property type="entry name" value="HATPase_C_sf"/>
</dbReference>
<gene>
    <name evidence="1" type="ORF">Ctob_012902</name>
</gene>
<evidence type="ECO:0000313" key="1">
    <source>
        <dbReference type="EMBL" id="KOO24291.1"/>
    </source>
</evidence>
<comment type="caution">
    <text evidence="1">The sequence shown here is derived from an EMBL/GenBank/DDBJ whole genome shotgun (WGS) entry which is preliminary data.</text>
</comment>
<keyword evidence="2" id="KW-1185">Reference proteome</keyword>
<dbReference type="PANTHER" id="PTHR22640">
    <property type="entry name" value="STRUCTURAL MAINTENANCE OF CHROMOSOMES FLEXIBLE HINGE DOMAIN-CONTAINING PROTEIN 1"/>
    <property type="match status" value="1"/>
</dbReference>
<accession>A0A0M0JCG8</accession>
<dbReference type="InterPro" id="IPR038892">
    <property type="entry name" value="SMCHD1"/>
</dbReference>
<reference evidence="2" key="1">
    <citation type="journal article" date="2015" name="PLoS Genet.">
        <title>Genome Sequence and Transcriptome Analyses of Chrysochromulina tobin: Metabolic Tools for Enhanced Algal Fitness in the Prominent Order Prymnesiales (Haptophyceae).</title>
        <authorList>
            <person name="Hovde B.T."/>
            <person name="Deodato C.R."/>
            <person name="Hunsperger H.M."/>
            <person name="Ryken S.A."/>
            <person name="Yost W."/>
            <person name="Jha R.K."/>
            <person name="Patterson J."/>
            <person name="Monnat R.J. Jr."/>
            <person name="Barlow S.B."/>
            <person name="Starkenburg S.R."/>
            <person name="Cattolico R.A."/>
        </authorList>
    </citation>
    <scope>NUCLEOTIDE SEQUENCE</scope>
    <source>
        <strain evidence="2">CCMP291</strain>
    </source>
</reference>